<dbReference type="Pfam" id="PF14769">
    <property type="entry name" value="CLAMP"/>
    <property type="match status" value="1"/>
</dbReference>
<dbReference type="InterPro" id="IPR032727">
    <property type="entry name" value="CLAMP"/>
</dbReference>
<keyword evidence="3" id="KW-1185">Reference proteome</keyword>
<feature type="compositionally biased region" description="Basic and acidic residues" evidence="1">
    <location>
        <begin position="345"/>
        <end position="361"/>
    </location>
</feature>
<feature type="region of interest" description="Disordered" evidence="1">
    <location>
        <begin position="335"/>
        <end position="390"/>
    </location>
</feature>
<feature type="region of interest" description="Disordered" evidence="1">
    <location>
        <begin position="1"/>
        <end position="61"/>
    </location>
</feature>
<reference evidence="2 3" key="1">
    <citation type="submission" date="2024-09" db="EMBL/GenBank/DDBJ databases">
        <title>Chromosome-scale assembly of Riccia fluitans.</title>
        <authorList>
            <person name="Paukszto L."/>
            <person name="Sawicki J."/>
            <person name="Karawczyk K."/>
            <person name="Piernik-Szablinska J."/>
            <person name="Szczecinska M."/>
            <person name="Mazdziarz M."/>
        </authorList>
    </citation>
    <scope>NUCLEOTIDE SEQUENCE [LARGE SCALE GENOMIC DNA]</scope>
    <source>
        <strain evidence="2">Rf_01</strain>
        <tissue evidence="2">Aerial parts of the thallus</tissue>
    </source>
</reference>
<evidence type="ECO:0000313" key="2">
    <source>
        <dbReference type="EMBL" id="KAL2643977.1"/>
    </source>
</evidence>
<sequence length="390" mass="43992">MGKKERRSKSPKDKKDKDKSDTERSPSPSTAEEEEKLPVEEESLVAAAATPDLPPGELPWPPPVVKPEFSYKKELAPEQLQEILALSVNLEDAARCLAGIMQLEDIVFDARNLILLEYCLGIIIFGKSAGLKLTQIHVIYDLGHMILDIIRAGNPFTDAERTFRNRLIAMSIKSADKPEEPMFSAWDLERITPFFTSTVFQHYCLYQYCFTKDHYNITRDERVWVETPLVYPLSQSKTAEELEAEEAARKAAAEKAEADAREAALKASQDAFALLDALAALRAEEELKRKPLNLQEAIDMAVRDKVLEAKKSLTDEYNYREKYLLEKILKMQGDEGSLASTKGQAETKKPDKGKRGEKEEKEGEGDDEPSEENAEAPKSPKSEKKKKKKK</sequence>
<feature type="compositionally biased region" description="Acidic residues" evidence="1">
    <location>
        <begin position="362"/>
        <end position="374"/>
    </location>
</feature>
<feature type="compositionally biased region" description="Acidic residues" evidence="1">
    <location>
        <begin position="31"/>
        <end position="43"/>
    </location>
</feature>
<dbReference type="EMBL" id="JBHFFA010000002">
    <property type="protein sequence ID" value="KAL2643977.1"/>
    <property type="molecule type" value="Genomic_DNA"/>
</dbReference>
<dbReference type="PANTHER" id="PTHR28457:SF4">
    <property type="entry name" value="CRAL-TRIO DOMAIN-CONTAINING PROTEIN"/>
    <property type="match status" value="1"/>
</dbReference>
<protein>
    <submittedName>
        <fullName evidence="2">Uncharacterized protein</fullName>
    </submittedName>
</protein>
<dbReference type="Proteomes" id="UP001605036">
    <property type="component" value="Unassembled WGS sequence"/>
</dbReference>
<dbReference type="PANTHER" id="PTHR28457">
    <property type="entry name" value="COILED-COIL DOMAIN-CONTAINING PROTEIN 189"/>
    <property type="match status" value="1"/>
</dbReference>
<feature type="compositionally biased region" description="Basic and acidic residues" evidence="1">
    <location>
        <begin position="8"/>
        <end position="24"/>
    </location>
</feature>
<gene>
    <name evidence="2" type="ORF">R1flu_011564</name>
</gene>
<proteinExistence type="predicted"/>
<comment type="caution">
    <text evidence="2">The sequence shown here is derived from an EMBL/GenBank/DDBJ whole genome shotgun (WGS) entry which is preliminary data.</text>
</comment>
<evidence type="ECO:0000313" key="3">
    <source>
        <dbReference type="Proteomes" id="UP001605036"/>
    </source>
</evidence>
<dbReference type="AlphaFoldDB" id="A0ABD1Z851"/>
<organism evidence="2 3">
    <name type="scientific">Riccia fluitans</name>
    <dbReference type="NCBI Taxonomy" id="41844"/>
    <lineage>
        <taxon>Eukaryota</taxon>
        <taxon>Viridiplantae</taxon>
        <taxon>Streptophyta</taxon>
        <taxon>Embryophyta</taxon>
        <taxon>Marchantiophyta</taxon>
        <taxon>Marchantiopsida</taxon>
        <taxon>Marchantiidae</taxon>
        <taxon>Marchantiales</taxon>
        <taxon>Ricciaceae</taxon>
        <taxon>Riccia</taxon>
    </lineage>
</organism>
<feature type="compositionally biased region" description="Pro residues" evidence="1">
    <location>
        <begin position="52"/>
        <end position="61"/>
    </location>
</feature>
<name>A0ABD1Z851_9MARC</name>
<accession>A0ABD1Z851</accession>
<evidence type="ECO:0000256" key="1">
    <source>
        <dbReference type="SAM" id="MobiDB-lite"/>
    </source>
</evidence>